<dbReference type="GO" id="GO:0046491">
    <property type="term" value="P:L-methylmalonyl-CoA metabolic process"/>
    <property type="evidence" value="ECO:0007669"/>
    <property type="project" value="TreeGrafter"/>
</dbReference>
<protein>
    <submittedName>
        <fullName evidence="3">Glyoxalase</fullName>
    </submittedName>
</protein>
<dbReference type="PANTHER" id="PTHR43048:SF3">
    <property type="entry name" value="METHYLMALONYL-COA EPIMERASE, MITOCHONDRIAL"/>
    <property type="match status" value="1"/>
</dbReference>
<dbReference type="GO" id="GO:0004493">
    <property type="term" value="F:methylmalonyl-CoA epimerase activity"/>
    <property type="evidence" value="ECO:0007669"/>
    <property type="project" value="TreeGrafter"/>
</dbReference>
<keyword evidence="4" id="KW-1185">Reference proteome</keyword>
<name>A0A1T2XB56_9BACL</name>
<dbReference type="InterPro" id="IPR004360">
    <property type="entry name" value="Glyas_Fos-R_dOase_dom"/>
</dbReference>
<reference evidence="3 4" key="1">
    <citation type="submission" date="2017-01" db="EMBL/GenBank/DDBJ databases">
        <title>Genome analysis of Paenibacillus selenitrireducens ES3-24.</title>
        <authorList>
            <person name="Xu D."/>
            <person name="Yao R."/>
            <person name="Zheng S."/>
        </authorList>
    </citation>
    <scope>NUCLEOTIDE SEQUENCE [LARGE SCALE GENOMIC DNA]</scope>
    <source>
        <strain evidence="3 4">ES3-24</strain>
    </source>
</reference>
<dbReference type="Gene3D" id="3.10.180.10">
    <property type="entry name" value="2,3-Dihydroxybiphenyl 1,2-Dioxygenase, domain 1"/>
    <property type="match status" value="1"/>
</dbReference>
<evidence type="ECO:0000313" key="4">
    <source>
        <dbReference type="Proteomes" id="UP000190188"/>
    </source>
</evidence>
<evidence type="ECO:0000259" key="2">
    <source>
        <dbReference type="PROSITE" id="PS51819"/>
    </source>
</evidence>
<dbReference type="Proteomes" id="UP000190188">
    <property type="component" value="Unassembled WGS sequence"/>
</dbReference>
<dbReference type="InterPro" id="IPR051785">
    <property type="entry name" value="MMCE/EMCE_epimerase"/>
</dbReference>
<organism evidence="3 4">
    <name type="scientific">Paenibacillus selenitireducens</name>
    <dbReference type="NCBI Taxonomy" id="1324314"/>
    <lineage>
        <taxon>Bacteria</taxon>
        <taxon>Bacillati</taxon>
        <taxon>Bacillota</taxon>
        <taxon>Bacilli</taxon>
        <taxon>Bacillales</taxon>
        <taxon>Paenibacillaceae</taxon>
        <taxon>Paenibacillus</taxon>
    </lineage>
</organism>
<accession>A0A1T2XB56</accession>
<dbReference type="OrthoDB" id="371072at2"/>
<dbReference type="GO" id="GO:0046872">
    <property type="term" value="F:metal ion binding"/>
    <property type="evidence" value="ECO:0007669"/>
    <property type="project" value="UniProtKB-KW"/>
</dbReference>
<evidence type="ECO:0000256" key="1">
    <source>
        <dbReference type="ARBA" id="ARBA00022723"/>
    </source>
</evidence>
<dbReference type="CDD" id="cd06587">
    <property type="entry name" value="VOC"/>
    <property type="match status" value="1"/>
</dbReference>
<dbReference type="InterPro" id="IPR037523">
    <property type="entry name" value="VOC_core"/>
</dbReference>
<gene>
    <name evidence="3" type="ORF">BVG16_16950</name>
</gene>
<feature type="domain" description="VOC" evidence="2">
    <location>
        <begin position="5"/>
        <end position="127"/>
    </location>
</feature>
<dbReference type="STRING" id="1324314.BVG16_16950"/>
<dbReference type="PROSITE" id="PS51819">
    <property type="entry name" value="VOC"/>
    <property type="match status" value="1"/>
</dbReference>
<dbReference type="EMBL" id="MSZX01000006">
    <property type="protein sequence ID" value="OPA76843.1"/>
    <property type="molecule type" value="Genomic_DNA"/>
</dbReference>
<dbReference type="SUPFAM" id="SSF54593">
    <property type="entry name" value="Glyoxalase/Bleomycin resistance protein/Dihydroxybiphenyl dioxygenase"/>
    <property type="match status" value="1"/>
</dbReference>
<dbReference type="Pfam" id="PF00903">
    <property type="entry name" value="Glyoxalase"/>
    <property type="match status" value="1"/>
</dbReference>
<proteinExistence type="predicted"/>
<dbReference type="AlphaFoldDB" id="A0A1T2XB56"/>
<sequence>MAVRKIEHVGIMVQSLEKSITFYQDIIGLQCLHILQPSETVRLAFLAFPGAKETEIELVEKSTNSEFPAEGKVHHLAFTVEDIEGEMTRLQSLNLKLIHQQIVTLPNGGRYFFFEGPDGEQLEFFEPAR</sequence>
<dbReference type="InterPro" id="IPR029068">
    <property type="entry name" value="Glyas_Bleomycin-R_OHBP_Dase"/>
</dbReference>
<keyword evidence="1" id="KW-0479">Metal-binding</keyword>
<dbReference type="PANTHER" id="PTHR43048">
    <property type="entry name" value="METHYLMALONYL-COA EPIMERASE"/>
    <property type="match status" value="1"/>
</dbReference>
<evidence type="ECO:0000313" key="3">
    <source>
        <dbReference type="EMBL" id="OPA76843.1"/>
    </source>
</evidence>
<dbReference type="RefSeq" id="WP_078499863.1">
    <property type="nucleotide sequence ID" value="NZ_MSZX01000006.1"/>
</dbReference>
<comment type="caution">
    <text evidence="3">The sequence shown here is derived from an EMBL/GenBank/DDBJ whole genome shotgun (WGS) entry which is preliminary data.</text>
</comment>